<dbReference type="PANTHER" id="PTHR43298:SF2">
    <property type="entry name" value="FMN_FAD EXPORTER YEEO-RELATED"/>
    <property type="match status" value="1"/>
</dbReference>
<keyword evidence="12" id="KW-1185">Reference proteome</keyword>
<dbReference type="EMBL" id="SNXS01000002">
    <property type="protein sequence ID" value="TDP72619.1"/>
    <property type="molecule type" value="Genomic_DNA"/>
</dbReference>
<evidence type="ECO:0000256" key="2">
    <source>
        <dbReference type="ARBA" id="ARBA00022448"/>
    </source>
</evidence>
<comment type="subcellular location">
    <subcellularLocation>
        <location evidence="1">Cell inner membrane</location>
        <topology evidence="1">Multi-pass membrane protein</topology>
    </subcellularLocation>
</comment>
<feature type="transmembrane region" description="Helical" evidence="10">
    <location>
        <begin position="328"/>
        <end position="350"/>
    </location>
</feature>
<feature type="transmembrane region" description="Helical" evidence="10">
    <location>
        <begin position="204"/>
        <end position="228"/>
    </location>
</feature>
<gene>
    <name evidence="11" type="ORF">DES47_102364</name>
</gene>
<evidence type="ECO:0000256" key="8">
    <source>
        <dbReference type="ARBA" id="ARBA00023136"/>
    </source>
</evidence>
<keyword evidence="2" id="KW-0813">Transport</keyword>
<organism evidence="11 12">
    <name type="scientific">Roseateles toxinivorans</name>
    <dbReference type="NCBI Taxonomy" id="270368"/>
    <lineage>
        <taxon>Bacteria</taxon>
        <taxon>Pseudomonadati</taxon>
        <taxon>Pseudomonadota</taxon>
        <taxon>Betaproteobacteria</taxon>
        <taxon>Burkholderiales</taxon>
        <taxon>Sphaerotilaceae</taxon>
        <taxon>Roseateles</taxon>
    </lineage>
</organism>
<dbReference type="GO" id="GO:0042910">
    <property type="term" value="F:xenobiotic transmembrane transporter activity"/>
    <property type="evidence" value="ECO:0007669"/>
    <property type="project" value="InterPro"/>
</dbReference>
<evidence type="ECO:0000256" key="10">
    <source>
        <dbReference type="SAM" id="Phobius"/>
    </source>
</evidence>
<feature type="transmembrane region" description="Helical" evidence="10">
    <location>
        <begin position="270"/>
        <end position="291"/>
    </location>
</feature>
<dbReference type="GO" id="GO:0015297">
    <property type="term" value="F:antiporter activity"/>
    <property type="evidence" value="ECO:0007669"/>
    <property type="project" value="UniProtKB-KW"/>
</dbReference>
<feature type="transmembrane region" description="Helical" evidence="10">
    <location>
        <begin position="297"/>
        <end position="316"/>
    </location>
</feature>
<protein>
    <recommendedName>
        <fullName evidence="9">Multidrug-efflux transporter</fullName>
    </recommendedName>
</protein>
<dbReference type="Proteomes" id="UP000295361">
    <property type="component" value="Unassembled WGS sequence"/>
</dbReference>
<keyword evidence="4" id="KW-1003">Cell membrane</keyword>
<dbReference type="PANTHER" id="PTHR43298">
    <property type="entry name" value="MULTIDRUG RESISTANCE PROTEIN NORM-RELATED"/>
    <property type="match status" value="1"/>
</dbReference>
<feature type="transmembrane region" description="Helical" evidence="10">
    <location>
        <begin position="178"/>
        <end position="198"/>
    </location>
</feature>
<dbReference type="InParanoid" id="A0A4R6QQ79"/>
<feature type="transmembrane region" description="Helical" evidence="10">
    <location>
        <begin position="26"/>
        <end position="46"/>
    </location>
</feature>
<feature type="transmembrane region" description="Helical" evidence="10">
    <location>
        <begin position="429"/>
        <end position="449"/>
    </location>
</feature>
<feature type="transmembrane region" description="Helical" evidence="10">
    <location>
        <begin position="145"/>
        <end position="166"/>
    </location>
</feature>
<evidence type="ECO:0000256" key="4">
    <source>
        <dbReference type="ARBA" id="ARBA00022475"/>
    </source>
</evidence>
<dbReference type="AlphaFoldDB" id="A0A4R6QQ79"/>
<evidence type="ECO:0000256" key="6">
    <source>
        <dbReference type="ARBA" id="ARBA00022989"/>
    </source>
</evidence>
<evidence type="ECO:0000256" key="5">
    <source>
        <dbReference type="ARBA" id="ARBA00022692"/>
    </source>
</evidence>
<dbReference type="GO" id="GO:0006811">
    <property type="term" value="P:monoatomic ion transport"/>
    <property type="evidence" value="ECO:0007669"/>
    <property type="project" value="UniProtKB-KW"/>
</dbReference>
<keyword evidence="3" id="KW-0050">Antiport</keyword>
<feature type="transmembrane region" description="Helical" evidence="10">
    <location>
        <begin position="370"/>
        <end position="391"/>
    </location>
</feature>
<evidence type="ECO:0000313" key="11">
    <source>
        <dbReference type="EMBL" id="TDP72619.1"/>
    </source>
</evidence>
<accession>A0A4R6QQ79</accession>
<keyword evidence="8 10" id="KW-0472">Membrane</keyword>
<feature type="transmembrane region" description="Helical" evidence="10">
    <location>
        <begin position="107"/>
        <end position="125"/>
    </location>
</feature>
<evidence type="ECO:0000256" key="9">
    <source>
        <dbReference type="ARBA" id="ARBA00031636"/>
    </source>
</evidence>
<name>A0A4R6QQ79_9BURK</name>
<dbReference type="Pfam" id="PF01554">
    <property type="entry name" value="MatE"/>
    <property type="match status" value="2"/>
</dbReference>
<evidence type="ECO:0000313" key="12">
    <source>
        <dbReference type="Proteomes" id="UP000295361"/>
    </source>
</evidence>
<comment type="caution">
    <text evidence="11">The sequence shown here is derived from an EMBL/GenBank/DDBJ whole genome shotgun (WGS) entry which is preliminary data.</text>
</comment>
<evidence type="ECO:0000256" key="3">
    <source>
        <dbReference type="ARBA" id="ARBA00022449"/>
    </source>
</evidence>
<dbReference type="InterPro" id="IPR048279">
    <property type="entry name" value="MdtK-like"/>
</dbReference>
<keyword evidence="7" id="KW-0406">Ion transport</keyword>
<dbReference type="InterPro" id="IPR050222">
    <property type="entry name" value="MATE_MdtK"/>
</dbReference>
<dbReference type="PIRSF" id="PIRSF006603">
    <property type="entry name" value="DinF"/>
    <property type="match status" value="1"/>
</dbReference>
<keyword evidence="5 10" id="KW-0812">Transmembrane</keyword>
<evidence type="ECO:0000256" key="1">
    <source>
        <dbReference type="ARBA" id="ARBA00004429"/>
    </source>
</evidence>
<sequence length="456" mass="46227">MSAAAQSPTVNARTQQILQAPLLPTLIRLATPNIVGLLAMTVVIGYDGFILGRLGADALAGVALVFPLSMLMMQMSAGGIGGATTAAVARALGAGRGDDASRLAQQALLIAALLAGLFMLALLGFGSRIFTAMGGAGPALDAALAYSNVLFGGALVIWLTNVLAAIVRGAGNMLLPSLMLLTMAAIHLLLCPLLVFGWGPLPGLGVAGAAISSLSANALTALVMAHHLMRRDGAVRLRGQAWRPRPDLLREILRVGLPASLSPVISNASIAVATAVVGSYGTVALAGYGVAARLEYILVPIAFGFGTALTALVATNMGAGQTGRALRVTWLGGGLVAAITGGIGAAAALAPGLWMNLFTADPAVREFGGSYLNIVGGCYGFFGLGLALFFASQGAGRMFWPLAGSLARLLIVAVGGWACVHWLRLPISGFSIVVALSLAVYAAIIAGALRLGGWGR</sequence>
<feature type="transmembrane region" description="Helical" evidence="10">
    <location>
        <begin position="398"/>
        <end position="423"/>
    </location>
</feature>
<keyword evidence="6 10" id="KW-1133">Transmembrane helix</keyword>
<reference evidence="11 12" key="1">
    <citation type="submission" date="2019-03" db="EMBL/GenBank/DDBJ databases">
        <title>Genomic Encyclopedia of Type Strains, Phase IV (KMG-IV): sequencing the most valuable type-strain genomes for metagenomic binning, comparative biology and taxonomic classification.</title>
        <authorList>
            <person name="Goeker M."/>
        </authorList>
    </citation>
    <scope>NUCLEOTIDE SEQUENCE [LARGE SCALE GENOMIC DNA]</scope>
    <source>
        <strain evidence="11 12">DSM 16998</strain>
    </source>
</reference>
<dbReference type="GO" id="GO:0005886">
    <property type="term" value="C:plasma membrane"/>
    <property type="evidence" value="ECO:0007669"/>
    <property type="project" value="UniProtKB-SubCell"/>
</dbReference>
<proteinExistence type="predicted"/>
<dbReference type="NCBIfam" id="TIGR00797">
    <property type="entry name" value="matE"/>
    <property type="match status" value="1"/>
</dbReference>
<feature type="transmembrane region" description="Helical" evidence="10">
    <location>
        <begin position="58"/>
        <end position="86"/>
    </location>
</feature>
<dbReference type="InterPro" id="IPR002528">
    <property type="entry name" value="MATE_fam"/>
</dbReference>
<dbReference type="RefSeq" id="WP_166651898.1">
    <property type="nucleotide sequence ID" value="NZ_SNXS01000002.1"/>
</dbReference>
<evidence type="ECO:0000256" key="7">
    <source>
        <dbReference type="ARBA" id="ARBA00023065"/>
    </source>
</evidence>